<evidence type="ECO:0000313" key="1">
    <source>
        <dbReference type="EMBL" id="REH54728.1"/>
    </source>
</evidence>
<sequence length="146" mass="17369">MKKIILVILMINFLNKDSFKEKLHFEASLNNNGFVKVLFINKGNETIKISNPKCKRFYKLRVFKSSEKNEIFPIKIYHPNLDCKPQYVEISPCDDFLVDGLFNLYDLYNLKKEINYRLEISYTGYVRISNKQRKVDLKSEFIINTK</sequence>
<name>A0A3E0I7I9_9FLAO</name>
<dbReference type="EMBL" id="QUNS01000002">
    <property type="protein sequence ID" value="REH54728.1"/>
    <property type="molecule type" value="Genomic_DNA"/>
</dbReference>
<dbReference type="RefSeq" id="WP_115900380.1">
    <property type="nucleotide sequence ID" value="NZ_QUNS01000002.1"/>
</dbReference>
<gene>
    <name evidence="1" type="ORF">C7448_102252</name>
</gene>
<accession>A0A3E0I7I9</accession>
<organism evidence="1 2">
    <name type="scientific">Tenacibaculum gallaicum</name>
    <dbReference type="NCBI Taxonomy" id="561505"/>
    <lineage>
        <taxon>Bacteria</taxon>
        <taxon>Pseudomonadati</taxon>
        <taxon>Bacteroidota</taxon>
        <taxon>Flavobacteriia</taxon>
        <taxon>Flavobacteriales</taxon>
        <taxon>Flavobacteriaceae</taxon>
        <taxon>Tenacibaculum</taxon>
    </lineage>
</organism>
<dbReference type="Proteomes" id="UP000256884">
    <property type="component" value="Unassembled WGS sequence"/>
</dbReference>
<comment type="caution">
    <text evidence="1">The sequence shown here is derived from an EMBL/GenBank/DDBJ whole genome shotgun (WGS) entry which is preliminary data.</text>
</comment>
<reference evidence="1 2" key="1">
    <citation type="submission" date="2018-08" db="EMBL/GenBank/DDBJ databases">
        <title>Genomic Encyclopedia of Type Strains, Phase IV (KMG-IV): sequencing the most valuable type-strain genomes for metagenomic binning, comparative biology and taxonomic classification.</title>
        <authorList>
            <person name="Goeker M."/>
        </authorList>
    </citation>
    <scope>NUCLEOTIDE SEQUENCE [LARGE SCALE GENOMIC DNA]</scope>
    <source>
        <strain evidence="1 2">DSM 18841</strain>
    </source>
</reference>
<proteinExistence type="predicted"/>
<evidence type="ECO:0000313" key="2">
    <source>
        <dbReference type="Proteomes" id="UP000256884"/>
    </source>
</evidence>
<protein>
    <submittedName>
        <fullName evidence="1">Uncharacterized protein</fullName>
    </submittedName>
</protein>
<keyword evidence="2" id="KW-1185">Reference proteome</keyword>
<dbReference type="AlphaFoldDB" id="A0A3E0I7I9"/>